<protein>
    <recommendedName>
        <fullName evidence="3">DUF4371 domain-containing protein</fullName>
    </recommendedName>
</protein>
<proteinExistence type="predicted"/>
<dbReference type="EMBL" id="JARBHB010000006">
    <property type="protein sequence ID" value="KAJ8880870.1"/>
    <property type="molecule type" value="Genomic_DNA"/>
</dbReference>
<evidence type="ECO:0008006" key="3">
    <source>
        <dbReference type="Google" id="ProtNLM"/>
    </source>
</evidence>
<evidence type="ECO:0000313" key="1">
    <source>
        <dbReference type="EMBL" id="KAJ8880870.1"/>
    </source>
</evidence>
<dbReference type="Proteomes" id="UP001159363">
    <property type="component" value="Chromosome 5"/>
</dbReference>
<name>A0ABQ9H9G1_9NEOP</name>
<gene>
    <name evidence="1" type="ORF">PR048_017342</name>
</gene>
<reference evidence="1 2" key="1">
    <citation type="submission" date="2023-02" db="EMBL/GenBank/DDBJ databases">
        <title>LHISI_Scaffold_Assembly.</title>
        <authorList>
            <person name="Stuart O.P."/>
            <person name="Cleave R."/>
            <person name="Magrath M.J.L."/>
            <person name="Mikheyev A.S."/>
        </authorList>
    </citation>
    <scope>NUCLEOTIDE SEQUENCE [LARGE SCALE GENOMIC DNA]</scope>
    <source>
        <strain evidence="1">Daus_M_001</strain>
        <tissue evidence="1">Leg muscle</tissue>
    </source>
</reference>
<sequence>MSVTIRRVKYAQLYSLIFDKTTDAHTSQLTLSLRYVHEGVIREDFIDLTDLQNSSGVHHEEVSFQIDQQKRKEKRTLLNPRKKTLDLKTAEEMLRDTITLWRQNEVTLNKSFFACSVRHKQVHRCNTPAPDLEIFFRQTVYVPLLDHFLQDIEERFPHDTLGA</sequence>
<evidence type="ECO:0000313" key="2">
    <source>
        <dbReference type="Proteomes" id="UP001159363"/>
    </source>
</evidence>
<accession>A0ABQ9H9G1</accession>
<keyword evidence="2" id="KW-1185">Reference proteome</keyword>
<comment type="caution">
    <text evidence="1">The sequence shown here is derived from an EMBL/GenBank/DDBJ whole genome shotgun (WGS) entry which is preliminary data.</text>
</comment>
<organism evidence="1 2">
    <name type="scientific">Dryococelus australis</name>
    <dbReference type="NCBI Taxonomy" id="614101"/>
    <lineage>
        <taxon>Eukaryota</taxon>
        <taxon>Metazoa</taxon>
        <taxon>Ecdysozoa</taxon>
        <taxon>Arthropoda</taxon>
        <taxon>Hexapoda</taxon>
        <taxon>Insecta</taxon>
        <taxon>Pterygota</taxon>
        <taxon>Neoptera</taxon>
        <taxon>Polyneoptera</taxon>
        <taxon>Phasmatodea</taxon>
        <taxon>Verophasmatodea</taxon>
        <taxon>Anareolatae</taxon>
        <taxon>Phasmatidae</taxon>
        <taxon>Eurycanthinae</taxon>
        <taxon>Dryococelus</taxon>
    </lineage>
</organism>